<keyword evidence="4" id="KW-0235">DNA replication</keyword>
<feature type="domain" description="Calcineurin-like phosphoesterase" evidence="5">
    <location>
        <begin position="3"/>
        <end position="229"/>
    </location>
</feature>
<keyword evidence="4" id="KW-0233">DNA recombination</keyword>
<dbReference type="Gene3D" id="3.60.21.10">
    <property type="match status" value="1"/>
</dbReference>
<dbReference type="InterPro" id="IPR029052">
    <property type="entry name" value="Metallo-depent_PP-like"/>
</dbReference>
<evidence type="ECO:0000259" key="5">
    <source>
        <dbReference type="Pfam" id="PF00149"/>
    </source>
</evidence>
<protein>
    <recommendedName>
        <fullName evidence="4">Nuclease SbcCD subunit D</fullName>
    </recommendedName>
</protein>
<evidence type="ECO:0000256" key="1">
    <source>
        <dbReference type="ARBA" id="ARBA00022722"/>
    </source>
</evidence>
<evidence type="ECO:0000256" key="2">
    <source>
        <dbReference type="ARBA" id="ARBA00022801"/>
    </source>
</evidence>
<dbReference type="NCBIfam" id="TIGR00619">
    <property type="entry name" value="sbcd"/>
    <property type="match status" value="1"/>
</dbReference>
<evidence type="ECO:0000256" key="4">
    <source>
        <dbReference type="RuleBase" id="RU363069"/>
    </source>
</evidence>
<dbReference type="InterPro" id="IPR004593">
    <property type="entry name" value="SbcD"/>
</dbReference>
<comment type="subunit">
    <text evidence="4">Heterodimer of SbcC and SbcD.</text>
</comment>
<dbReference type="InterPro" id="IPR004843">
    <property type="entry name" value="Calcineurin-like_PHP"/>
</dbReference>
<comment type="similarity">
    <text evidence="4">Belongs to the SbcD family.</text>
</comment>
<organism evidence="6 7">
    <name type="scientific">Flavobacterium kayseriense</name>
    <dbReference type="NCBI Taxonomy" id="2764714"/>
    <lineage>
        <taxon>Bacteria</taxon>
        <taxon>Pseudomonadati</taxon>
        <taxon>Bacteroidota</taxon>
        <taxon>Flavobacteriia</taxon>
        <taxon>Flavobacteriales</taxon>
        <taxon>Flavobacteriaceae</taxon>
        <taxon>Flavobacterium</taxon>
    </lineage>
</organism>
<accession>A0ABR7JA54</accession>
<evidence type="ECO:0000256" key="3">
    <source>
        <dbReference type="ARBA" id="ARBA00022839"/>
    </source>
</evidence>
<dbReference type="CDD" id="cd00840">
    <property type="entry name" value="MPP_Mre11_N"/>
    <property type="match status" value="1"/>
</dbReference>
<dbReference type="Proteomes" id="UP000629963">
    <property type="component" value="Unassembled WGS sequence"/>
</dbReference>
<comment type="function">
    <text evidence="4">SbcCD cleaves DNA hairpin structures. These structures can inhibit DNA replication and are intermediates in certain DNA recombination reactions. The complex acts as a 3'-&gt;5' double strand exonuclease that can open hairpins. It also has a 5' single-strand endonuclease activity.</text>
</comment>
<dbReference type="SUPFAM" id="SSF56300">
    <property type="entry name" value="Metallo-dependent phosphatases"/>
    <property type="match status" value="1"/>
</dbReference>
<dbReference type="Pfam" id="PF00149">
    <property type="entry name" value="Metallophos"/>
    <property type="match status" value="1"/>
</dbReference>
<keyword evidence="3 4" id="KW-0269">Exonuclease</keyword>
<dbReference type="PANTHER" id="PTHR30337">
    <property type="entry name" value="COMPONENT OF ATP-DEPENDENT DSDNA EXONUCLEASE"/>
    <property type="match status" value="1"/>
</dbReference>
<dbReference type="InterPro" id="IPR041796">
    <property type="entry name" value="Mre11_N"/>
</dbReference>
<comment type="caution">
    <text evidence="6">The sequence shown here is derived from an EMBL/GenBank/DDBJ whole genome shotgun (WGS) entry which is preliminary data.</text>
</comment>
<gene>
    <name evidence="4 6" type="primary">sbcD</name>
    <name evidence="6" type="ORF">H8R23_13455</name>
</gene>
<keyword evidence="2 4" id="KW-0378">Hydrolase</keyword>
<dbReference type="RefSeq" id="WP_187010918.1">
    <property type="nucleotide sequence ID" value="NZ_JACRUI010000005.1"/>
</dbReference>
<keyword evidence="7" id="KW-1185">Reference proteome</keyword>
<dbReference type="InterPro" id="IPR050535">
    <property type="entry name" value="DNA_Repair-Maintenance_Comp"/>
</dbReference>
<reference evidence="6 7" key="1">
    <citation type="submission" date="2020-08" db="EMBL/GenBank/DDBJ databases">
        <title>Description of novel Flavobacterium F-380 isolate.</title>
        <authorList>
            <person name="Saticioglu I.B."/>
            <person name="Duman M."/>
            <person name="Altun S."/>
        </authorList>
    </citation>
    <scope>NUCLEOTIDE SEQUENCE [LARGE SCALE GENOMIC DNA]</scope>
    <source>
        <strain evidence="6 7">F-380</strain>
    </source>
</reference>
<keyword evidence="1 4" id="KW-0540">Nuclease</keyword>
<dbReference type="PANTHER" id="PTHR30337:SF0">
    <property type="entry name" value="NUCLEASE SBCCD SUBUNIT D"/>
    <property type="match status" value="1"/>
</dbReference>
<name>A0ABR7JA54_9FLAO</name>
<evidence type="ECO:0000313" key="7">
    <source>
        <dbReference type="Proteomes" id="UP000629963"/>
    </source>
</evidence>
<evidence type="ECO:0000313" key="6">
    <source>
        <dbReference type="EMBL" id="MBC5842418.1"/>
    </source>
</evidence>
<keyword evidence="4" id="KW-0255">Endonuclease</keyword>
<sequence length="405" mass="45069">MSIKILHTADWHIGKQLLKIDFAKDMDLFFDWLIECIQENDINVLLMSGDLFDQANPSQAAMAQYYGFLKRLLPLKCKVILTGGNHDSPHVINAPKDLLEILEIKVVGGIPENIADLFVEIAVGNEKVVVAAVPFLRDKDIRNAVPGESYSDKIELIKDGIATYFANVNQHYKANYDNTPFIVMAHLFAQGASVSDSEREIQIGNQAGVASAVFGEEPHYVALGHIHRPQMVGKPNIRYSGSPIALSFSEKKDIKEVVMLTLEGSNFTVNLLPIPKFRKLLTIKGTVKDVTKKIADYESDSILTDLAEVIIEEDNENISHIKALEDLLTSEPENGLQILKGSIKFKTEVSGTSKLLSKGEDIKDFSAVQLFEKRLEQDDSLENTDELINAFREILEGLQTSEITD</sequence>
<dbReference type="GO" id="GO:0004527">
    <property type="term" value="F:exonuclease activity"/>
    <property type="evidence" value="ECO:0007669"/>
    <property type="project" value="UniProtKB-KW"/>
</dbReference>
<dbReference type="EMBL" id="JACRUJ010000005">
    <property type="protein sequence ID" value="MBC5842418.1"/>
    <property type="molecule type" value="Genomic_DNA"/>
</dbReference>
<proteinExistence type="inferred from homology"/>